<name>X0WDA8_9ZZZZ</name>
<organism evidence="1">
    <name type="scientific">marine sediment metagenome</name>
    <dbReference type="NCBI Taxonomy" id="412755"/>
    <lineage>
        <taxon>unclassified sequences</taxon>
        <taxon>metagenomes</taxon>
        <taxon>ecological metagenomes</taxon>
    </lineage>
</organism>
<evidence type="ECO:0008006" key="2">
    <source>
        <dbReference type="Google" id="ProtNLM"/>
    </source>
</evidence>
<gene>
    <name evidence="1" type="ORF">S01H1_44845</name>
</gene>
<reference evidence="1" key="1">
    <citation type="journal article" date="2014" name="Front. Microbiol.">
        <title>High frequency of phylogenetically diverse reductive dehalogenase-homologous genes in deep subseafloor sedimentary metagenomes.</title>
        <authorList>
            <person name="Kawai M."/>
            <person name="Futagami T."/>
            <person name="Toyoda A."/>
            <person name="Takaki Y."/>
            <person name="Nishi S."/>
            <person name="Hori S."/>
            <person name="Arai W."/>
            <person name="Tsubouchi T."/>
            <person name="Morono Y."/>
            <person name="Uchiyama I."/>
            <person name="Ito T."/>
            <person name="Fujiyama A."/>
            <person name="Inagaki F."/>
            <person name="Takami H."/>
        </authorList>
    </citation>
    <scope>NUCLEOTIDE SEQUENCE</scope>
    <source>
        <strain evidence="1">Expedition CK06-06</strain>
    </source>
</reference>
<dbReference type="EMBL" id="BARS01028627">
    <property type="protein sequence ID" value="GAG10666.1"/>
    <property type="molecule type" value="Genomic_DNA"/>
</dbReference>
<comment type="caution">
    <text evidence="1">The sequence shown here is derived from an EMBL/GenBank/DDBJ whole genome shotgun (WGS) entry which is preliminary data.</text>
</comment>
<protein>
    <recommendedName>
        <fullName evidence="2">N-acetyltransferase domain-containing protein</fullName>
    </recommendedName>
</protein>
<evidence type="ECO:0000313" key="1">
    <source>
        <dbReference type="EMBL" id="GAG10666.1"/>
    </source>
</evidence>
<accession>X0WDA8</accession>
<dbReference type="AlphaFoldDB" id="X0WDA8"/>
<proteinExistence type="predicted"/>
<feature type="non-terminal residue" evidence="1">
    <location>
        <position position="109"/>
    </location>
</feature>
<sequence>MLIKPFNVNTDKTRIIGVWNKVLKDINPGWAINEEEFDAALAVEGDQTDLSRDCLIAEDNKGEINGFACLFKSSKRGSWWLNIKVLPPHFKSNLLVNLFESILNVANKQ</sequence>